<evidence type="ECO:0000256" key="3">
    <source>
        <dbReference type="ARBA" id="ARBA00023125"/>
    </source>
</evidence>
<dbReference type="InterPro" id="IPR000843">
    <property type="entry name" value="HTH_LacI"/>
</dbReference>
<protein>
    <submittedName>
        <fullName evidence="6">LacI family transcriptional regulator</fullName>
    </submittedName>
</protein>
<dbReference type="SUPFAM" id="SSF53822">
    <property type="entry name" value="Periplasmic binding protein-like I"/>
    <property type="match status" value="1"/>
</dbReference>
<evidence type="ECO:0000256" key="4">
    <source>
        <dbReference type="ARBA" id="ARBA00023163"/>
    </source>
</evidence>
<dbReference type="InterPro" id="IPR046335">
    <property type="entry name" value="LacI/GalR-like_sensor"/>
</dbReference>
<dbReference type="EMBL" id="DTLS01000076">
    <property type="protein sequence ID" value="HGZ60098.1"/>
    <property type="molecule type" value="Genomic_DNA"/>
</dbReference>
<dbReference type="CDD" id="cd06299">
    <property type="entry name" value="PBP1_LacI-like"/>
    <property type="match status" value="1"/>
</dbReference>
<gene>
    <name evidence="6" type="ORF">ENW83_02680</name>
</gene>
<evidence type="ECO:0000256" key="2">
    <source>
        <dbReference type="ARBA" id="ARBA00023015"/>
    </source>
</evidence>
<dbReference type="Gene3D" id="3.40.50.2300">
    <property type="match status" value="2"/>
</dbReference>
<evidence type="ECO:0000256" key="1">
    <source>
        <dbReference type="ARBA" id="ARBA00022491"/>
    </source>
</evidence>
<dbReference type="PROSITE" id="PS00356">
    <property type="entry name" value="HTH_LACI_1"/>
    <property type="match status" value="1"/>
</dbReference>
<evidence type="ECO:0000313" key="6">
    <source>
        <dbReference type="EMBL" id="HGZ60098.1"/>
    </source>
</evidence>
<name>A0A7J3SLP4_9CREN</name>
<dbReference type="InterPro" id="IPR010982">
    <property type="entry name" value="Lambda_DNA-bd_dom_sf"/>
</dbReference>
<dbReference type="Pfam" id="PF00356">
    <property type="entry name" value="LacI"/>
    <property type="match status" value="1"/>
</dbReference>
<dbReference type="PROSITE" id="PS50932">
    <property type="entry name" value="HTH_LACI_2"/>
    <property type="match status" value="1"/>
</dbReference>
<organism evidence="6">
    <name type="scientific">Fervidicoccus fontis</name>
    <dbReference type="NCBI Taxonomy" id="683846"/>
    <lineage>
        <taxon>Archaea</taxon>
        <taxon>Thermoproteota</taxon>
        <taxon>Thermoprotei</taxon>
        <taxon>Fervidicoccales</taxon>
        <taxon>Fervidicoccaceae</taxon>
        <taxon>Fervidicoccus</taxon>
    </lineage>
</organism>
<accession>A0A7J3SLP4</accession>
<dbReference type="SMART" id="SM00354">
    <property type="entry name" value="HTH_LACI"/>
    <property type="match status" value="1"/>
</dbReference>
<dbReference type="PANTHER" id="PTHR30146">
    <property type="entry name" value="LACI-RELATED TRANSCRIPTIONAL REPRESSOR"/>
    <property type="match status" value="1"/>
</dbReference>
<keyword evidence="1" id="KW-0678">Repressor</keyword>
<dbReference type="PRINTS" id="PR00036">
    <property type="entry name" value="HTHLACI"/>
</dbReference>
<proteinExistence type="predicted"/>
<dbReference type="PANTHER" id="PTHR30146:SF148">
    <property type="entry name" value="HTH-TYPE TRANSCRIPTIONAL REPRESSOR PURR-RELATED"/>
    <property type="match status" value="1"/>
</dbReference>
<dbReference type="GO" id="GO:0000976">
    <property type="term" value="F:transcription cis-regulatory region binding"/>
    <property type="evidence" value="ECO:0007669"/>
    <property type="project" value="TreeGrafter"/>
</dbReference>
<reference evidence="6" key="1">
    <citation type="journal article" date="2020" name="mSystems">
        <title>Genome- and Community-Level Interaction Insights into Carbon Utilization and Element Cycling Functions of Hydrothermarchaeota in Hydrothermal Sediment.</title>
        <authorList>
            <person name="Zhou Z."/>
            <person name="Liu Y."/>
            <person name="Xu W."/>
            <person name="Pan J."/>
            <person name="Luo Z.H."/>
            <person name="Li M."/>
        </authorList>
    </citation>
    <scope>NUCLEOTIDE SEQUENCE [LARGE SCALE GENOMIC DNA]</scope>
    <source>
        <strain evidence="6">SpSt-885</strain>
    </source>
</reference>
<dbReference type="SUPFAM" id="SSF47413">
    <property type="entry name" value="lambda repressor-like DNA-binding domains"/>
    <property type="match status" value="1"/>
</dbReference>
<dbReference type="Pfam" id="PF13377">
    <property type="entry name" value="Peripla_BP_3"/>
    <property type="match status" value="1"/>
</dbReference>
<keyword evidence="3" id="KW-0238">DNA-binding</keyword>
<comment type="caution">
    <text evidence="6">The sequence shown here is derived from an EMBL/GenBank/DDBJ whole genome shotgun (WGS) entry which is preliminary data.</text>
</comment>
<keyword evidence="4" id="KW-0804">Transcription</keyword>
<dbReference type="Gene3D" id="1.10.260.40">
    <property type="entry name" value="lambda repressor-like DNA-binding domains"/>
    <property type="match status" value="1"/>
</dbReference>
<evidence type="ECO:0000259" key="5">
    <source>
        <dbReference type="PROSITE" id="PS50932"/>
    </source>
</evidence>
<dbReference type="GO" id="GO:0003700">
    <property type="term" value="F:DNA-binding transcription factor activity"/>
    <property type="evidence" value="ECO:0007669"/>
    <property type="project" value="TreeGrafter"/>
</dbReference>
<dbReference type="AlphaFoldDB" id="A0A7J3SLP4"/>
<keyword evidence="2" id="KW-0805">Transcription regulation</keyword>
<sequence>MSPKQSSTGINGKRWVTIKDVAMKAGVSVGTVSRVLSGNGYASEESRRQVLRAAKELGYRPHGLARSLKLQRTDTIGLLITDIMNPFYSILAAGVLECARKLGYHVIVSATDEEPELEREYLEVLMEERAAGIIAIPTGKNVNYWKEVVDLGTGVVLVDREVQGVQELDVILVDNEKGAYDAVSYLIGLGHRRIGIITGPLETNTGAGRLQGYRLAHRNAGITVDEQLVEVVSFKQKSGIDAAQRLLSLPDPPTAIFAANNALGEATLTVIREKGLTIPNDISFVMFDDVPWACQTSPSLTVVNQPTRDLGYIGMEVLDRRMKALEEGNQIAAQKIILMPNLIIRESCTEPKTR</sequence>
<dbReference type="CDD" id="cd01392">
    <property type="entry name" value="HTH_LacI"/>
    <property type="match status" value="1"/>
</dbReference>
<feature type="domain" description="HTH lacI-type" evidence="5">
    <location>
        <begin position="16"/>
        <end position="70"/>
    </location>
</feature>
<dbReference type="InterPro" id="IPR028082">
    <property type="entry name" value="Peripla_BP_I"/>
</dbReference>